<evidence type="ECO:0000256" key="3">
    <source>
        <dbReference type="SAM" id="SignalP"/>
    </source>
</evidence>
<feature type="chain" id="PRO_5011978801" description="Peptidase A1 domain-containing protein" evidence="3">
    <location>
        <begin position="26"/>
        <end position="543"/>
    </location>
</feature>
<feature type="transmembrane region" description="Helical" evidence="2">
    <location>
        <begin position="328"/>
        <end position="352"/>
    </location>
</feature>
<gene>
    <name evidence="4" type="ORF">PAC_08514</name>
</gene>
<name>A0A1L7X0S6_9HELO</name>
<proteinExistence type="predicted"/>
<evidence type="ECO:0000256" key="1">
    <source>
        <dbReference type="SAM" id="MobiDB-lite"/>
    </source>
</evidence>
<evidence type="ECO:0008006" key="6">
    <source>
        <dbReference type="Google" id="ProtNLM"/>
    </source>
</evidence>
<reference evidence="4 5" key="1">
    <citation type="submission" date="2016-03" db="EMBL/GenBank/DDBJ databases">
        <authorList>
            <person name="Ploux O."/>
        </authorList>
    </citation>
    <scope>NUCLEOTIDE SEQUENCE [LARGE SCALE GENOMIC DNA]</scope>
    <source>
        <strain evidence="4 5">UAMH 11012</strain>
    </source>
</reference>
<organism evidence="4 5">
    <name type="scientific">Phialocephala subalpina</name>
    <dbReference type="NCBI Taxonomy" id="576137"/>
    <lineage>
        <taxon>Eukaryota</taxon>
        <taxon>Fungi</taxon>
        <taxon>Dikarya</taxon>
        <taxon>Ascomycota</taxon>
        <taxon>Pezizomycotina</taxon>
        <taxon>Leotiomycetes</taxon>
        <taxon>Helotiales</taxon>
        <taxon>Mollisiaceae</taxon>
        <taxon>Phialocephala</taxon>
        <taxon>Phialocephala fortinii species complex</taxon>
    </lineage>
</organism>
<feature type="compositionally biased region" description="Polar residues" evidence="1">
    <location>
        <begin position="500"/>
        <end position="509"/>
    </location>
</feature>
<feature type="region of interest" description="Disordered" evidence="1">
    <location>
        <begin position="361"/>
        <end position="391"/>
    </location>
</feature>
<dbReference type="AlphaFoldDB" id="A0A1L7X0S6"/>
<dbReference type="InterPro" id="IPR021109">
    <property type="entry name" value="Peptidase_aspartic_dom_sf"/>
</dbReference>
<dbReference type="Gene3D" id="2.40.70.10">
    <property type="entry name" value="Acid Proteases"/>
    <property type="match status" value="1"/>
</dbReference>
<keyword evidence="5" id="KW-1185">Reference proteome</keyword>
<feature type="region of interest" description="Disordered" evidence="1">
    <location>
        <begin position="480"/>
        <end position="524"/>
    </location>
</feature>
<dbReference type="OrthoDB" id="4074350at2759"/>
<keyword evidence="3" id="KW-0732">Signal</keyword>
<feature type="compositionally biased region" description="Basic and acidic residues" evidence="1">
    <location>
        <begin position="377"/>
        <end position="391"/>
    </location>
</feature>
<evidence type="ECO:0000313" key="4">
    <source>
        <dbReference type="EMBL" id="CZR58622.1"/>
    </source>
</evidence>
<protein>
    <recommendedName>
        <fullName evidence="6">Peptidase A1 domain-containing protein</fullName>
    </recommendedName>
</protein>
<accession>A0A1L7X0S6</accession>
<keyword evidence="2" id="KW-0472">Membrane</keyword>
<evidence type="ECO:0000313" key="5">
    <source>
        <dbReference type="Proteomes" id="UP000184330"/>
    </source>
</evidence>
<keyword evidence="2" id="KW-1133">Transmembrane helix</keyword>
<dbReference type="STRING" id="576137.A0A1L7X0S6"/>
<feature type="signal peptide" evidence="3">
    <location>
        <begin position="1"/>
        <end position="25"/>
    </location>
</feature>
<dbReference type="Proteomes" id="UP000184330">
    <property type="component" value="Unassembled WGS sequence"/>
</dbReference>
<sequence>MGKGMTAKCCGSMFIVLAMVGLVVAVNTTIPAPIVEWPSQYWEGNEGPWSTFTIQVGTPAQDVRLLISTAGTSTFVVTPEGCTVDDPSNCADLRGEDFVNRSSTFGLDENFGMVGNAEYGFDNVGIGWQGSSLRGLTQRARDIGVFGSLDFGGYDTSKAGTNMSFAFGPDYSRDLTVGLQSISGSIVGQKQWDLLPQVIFTFIDSTTPYIWLPLAACQAFEKAFGLSWGVGTGLYLVNDTLHSKLIGNATVGGSTIDITLPYASFDLTVGYPIVPNNTRYFPIIRAANDTQYTLGRTFLTETYLIADYEREKFYLSQTNFAGPKGSPLAVTVGVKVGVLILSAIAIITFLFLRRRRRNAKVKVEAPTADEEGNSYPFDKKETPEETSRPAEIHGVPRPISEVLDISTPRYELMAPPPVIFEMPGDLPTVPELSSPDGHVGSEQELPSPHECLSPAMSDLPSPLLAGRMSLMSALGAPADGHVSRAMSDVSGTDDRRYSGVPSQMSSPSAGVSPHPITPVSPVARQSQVMKDLLKTVEDFHEGG</sequence>
<keyword evidence="2" id="KW-0812">Transmembrane</keyword>
<dbReference type="EMBL" id="FJOG01000012">
    <property type="protein sequence ID" value="CZR58622.1"/>
    <property type="molecule type" value="Genomic_DNA"/>
</dbReference>
<evidence type="ECO:0000256" key="2">
    <source>
        <dbReference type="SAM" id="Phobius"/>
    </source>
</evidence>
<dbReference type="SUPFAM" id="SSF50630">
    <property type="entry name" value="Acid proteases"/>
    <property type="match status" value="1"/>
</dbReference>